<protein>
    <recommendedName>
        <fullName evidence="6">RING-type domain-containing protein</fullName>
    </recommendedName>
</protein>
<dbReference type="PROSITE" id="PS50089">
    <property type="entry name" value="ZF_RING_2"/>
    <property type="match status" value="2"/>
</dbReference>
<dbReference type="CDD" id="cd16448">
    <property type="entry name" value="RING-H2"/>
    <property type="match status" value="1"/>
</dbReference>
<accession>A0A0L6UT22</accession>
<gene>
    <name evidence="7" type="ORF">VP01_4133g1</name>
</gene>
<feature type="compositionally biased region" description="Low complexity" evidence="5">
    <location>
        <begin position="1"/>
        <end position="14"/>
    </location>
</feature>
<sequence length="599" mass="66991">MVASSPPASKSYSANYGRQREGGSDLSISFMSSLPSDSSEAEHHYHHHFGDADERRCSSGLESGEKEMFKDMNDAVDSRTGEFMCVERSGRGRCDGSVREMDPEQEPVPDVTRLKAMYNAAEAVSGLMMTNGESELMMTDVCEVYTPIRNTQLNPPPSDPALRPEQEEEKGISTKYPVIVVVTTNNKITGPNRMLDSMVTRFPALLGCCLTLPCTLPLQLSEGSHEIYQTIPGCTGLLDQLNEKEEMSNTENNDKQVKVTLSRHSSREPDLNRREKDTLPHRNYRVNPLWILLSGPALVLVSYAEGFLSSPANRTTGVTRSFHLLYISLDVASEEFDPDTLSGGKWINHLVSYDESSFKLLHRLPLLPLDHILHISCPVHPVSRSHQRKSPRWGPSRVSRTQLWLFHNLLILCSIILPFGGDGNDGFQRSSEPCVICLVSLAEEDVEQWPNNCGHYFHSACLQRWRNTGLQVGQPATCPTCRAQDPTAPSSRATNQVSFFHYHSCRTFSSYVRLSPFGGRGNDCFQRSTENCVICMLSLAAGDAEPWSNCGHYFHSTCLQWWRETRLGNPVCCHLSPLICVLNKLLTFVRRVIGCLSQT</sequence>
<dbReference type="InterPro" id="IPR011016">
    <property type="entry name" value="Znf_RING-CH"/>
</dbReference>
<evidence type="ECO:0000256" key="3">
    <source>
        <dbReference type="ARBA" id="ARBA00022833"/>
    </source>
</evidence>
<keyword evidence="3" id="KW-0862">Zinc</keyword>
<dbReference type="Pfam" id="PF13639">
    <property type="entry name" value="zf-RING_2"/>
    <property type="match status" value="1"/>
</dbReference>
<evidence type="ECO:0000313" key="8">
    <source>
        <dbReference type="Proteomes" id="UP000037035"/>
    </source>
</evidence>
<proteinExistence type="predicted"/>
<dbReference type="AlphaFoldDB" id="A0A0L6UT22"/>
<feature type="compositionally biased region" description="Basic and acidic residues" evidence="5">
    <location>
        <begin position="265"/>
        <end position="276"/>
    </location>
</feature>
<keyword evidence="2 4" id="KW-0863">Zinc-finger</keyword>
<evidence type="ECO:0000256" key="5">
    <source>
        <dbReference type="SAM" id="MobiDB-lite"/>
    </source>
</evidence>
<keyword evidence="8" id="KW-1185">Reference proteome</keyword>
<dbReference type="PANTHER" id="PTHR45969">
    <property type="entry name" value="RING ZINC FINGER PROTEIN-RELATED"/>
    <property type="match status" value="1"/>
</dbReference>
<dbReference type="VEuPathDB" id="FungiDB:VP01_4133g1"/>
<dbReference type="EMBL" id="LAVV01009206">
    <property type="protein sequence ID" value="KNZ51010.1"/>
    <property type="molecule type" value="Genomic_DNA"/>
</dbReference>
<dbReference type="OrthoDB" id="8062037at2759"/>
<feature type="compositionally biased region" description="Basic and acidic residues" evidence="5">
    <location>
        <begin position="40"/>
        <end position="61"/>
    </location>
</feature>
<keyword evidence="1" id="KW-0479">Metal-binding</keyword>
<dbReference type="InterPro" id="IPR001841">
    <property type="entry name" value="Znf_RING"/>
</dbReference>
<name>A0A0L6UT22_9BASI</name>
<evidence type="ECO:0000256" key="4">
    <source>
        <dbReference type="PROSITE-ProRule" id="PRU00175"/>
    </source>
</evidence>
<feature type="region of interest" description="Disordered" evidence="5">
    <location>
        <begin position="1"/>
        <end position="61"/>
    </location>
</feature>
<feature type="domain" description="RING-type" evidence="6">
    <location>
        <begin position="434"/>
        <end position="482"/>
    </location>
</feature>
<dbReference type="Gene3D" id="3.30.40.10">
    <property type="entry name" value="Zinc/RING finger domain, C3HC4 (zinc finger)"/>
    <property type="match status" value="2"/>
</dbReference>
<dbReference type="SMART" id="SM00184">
    <property type="entry name" value="RING"/>
    <property type="match status" value="2"/>
</dbReference>
<evidence type="ECO:0000256" key="1">
    <source>
        <dbReference type="ARBA" id="ARBA00022723"/>
    </source>
</evidence>
<evidence type="ECO:0000259" key="6">
    <source>
        <dbReference type="PROSITE" id="PS50089"/>
    </source>
</evidence>
<dbReference type="GO" id="GO:0008270">
    <property type="term" value="F:zinc ion binding"/>
    <property type="evidence" value="ECO:0007669"/>
    <property type="project" value="UniProtKB-KW"/>
</dbReference>
<feature type="compositionally biased region" description="Basic and acidic residues" evidence="5">
    <location>
        <begin position="245"/>
        <end position="257"/>
    </location>
</feature>
<dbReference type="SUPFAM" id="SSF57850">
    <property type="entry name" value="RING/U-box"/>
    <property type="match status" value="2"/>
</dbReference>
<dbReference type="InterPro" id="IPR013083">
    <property type="entry name" value="Znf_RING/FYVE/PHD"/>
</dbReference>
<evidence type="ECO:0000313" key="7">
    <source>
        <dbReference type="EMBL" id="KNZ51010.1"/>
    </source>
</evidence>
<feature type="region of interest" description="Disordered" evidence="5">
    <location>
        <begin position="245"/>
        <end position="276"/>
    </location>
</feature>
<feature type="compositionally biased region" description="Polar residues" evidence="5">
    <location>
        <begin position="26"/>
        <end position="38"/>
    </location>
</feature>
<dbReference type="SMART" id="SM00744">
    <property type="entry name" value="RINGv"/>
    <property type="match status" value="1"/>
</dbReference>
<comment type="caution">
    <text evidence="7">The sequence shown here is derived from an EMBL/GenBank/DDBJ whole genome shotgun (WGS) entry which is preliminary data.</text>
</comment>
<feature type="region of interest" description="Disordered" evidence="5">
    <location>
        <begin position="150"/>
        <end position="170"/>
    </location>
</feature>
<dbReference type="Proteomes" id="UP000037035">
    <property type="component" value="Unassembled WGS sequence"/>
</dbReference>
<reference evidence="7 8" key="1">
    <citation type="submission" date="2015-08" db="EMBL/GenBank/DDBJ databases">
        <title>Next Generation Sequencing and Analysis of the Genome of Puccinia sorghi L Schw, the Causal Agent of Maize Common Rust.</title>
        <authorList>
            <person name="Rochi L."/>
            <person name="Burguener G."/>
            <person name="Darino M."/>
            <person name="Turjanski A."/>
            <person name="Kreff E."/>
            <person name="Dieguez M.J."/>
            <person name="Sacco F."/>
        </authorList>
    </citation>
    <scope>NUCLEOTIDE SEQUENCE [LARGE SCALE GENOMIC DNA]</scope>
    <source>
        <strain evidence="7 8">RO10H11247</strain>
    </source>
</reference>
<feature type="domain" description="RING-type" evidence="6">
    <location>
        <begin position="532"/>
        <end position="572"/>
    </location>
</feature>
<evidence type="ECO:0000256" key="2">
    <source>
        <dbReference type="ARBA" id="ARBA00022771"/>
    </source>
</evidence>
<organism evidence="7 8">
    <name type="scientific">Puccinia sorghi</name>
    <dbReference type="NCBI Taxonomy" id="27349"/>
    <lineage>
        <taxon>Eukaryota</taxon>
        <taxon>Fungi</taxon>
        <taxon>Dikarya</taxon>
        <taxon>Basidiomycota</taxon>
        <taxon>Pucciniomycotina</taxon>
        <taxon>Pucciniomycetes</taxon>
        <taxon>Pucciniales</taxon>
        <taxon>Pucciniaceae</taxon>
        <taxon>Puccinia</taxon>
    </lineage>
</organism>